<comment type="caution">
    <text evidence="10">The sequence shown here is derived from an EMBL/GenBank/DDBJ whole genome shotgun (WGS) entry which is preliminary data.</text>
</comment>
<name>A0ABD3LMW6_EUCGL</name>
<dbReference type="InterPro" id="IPR040911">
    <property type="entry name" value="Exostosin_GT47"/>
</dbReference>
<evidence type="ECO:0000256" key="2">
    <source>
        <dbReference type="ARBA" id="ARBA00010271"/>
    </source>
</evidence>
<evidence type="ECO:0000256" key="6">
    <source>
        <dbReference type="SAM" id="Coils"/>
    </source>
</evidence>
<evidence type="ECO:0000256" key="4">
    <source>
        <dbReference type="ARBA" id="ARBA00022968"/>
    </source>
</evidence>
<feature type="domain" description="Exostosin GT47" evidence="9">
    <location>
        <begin position="185"/>
        <end position="300"/>
    </location>
</feature>
<keyword evidence="4" id="KW-0735">Signal-anchor</keyword>
<keyword evidence="8" id="KW-0472">Membrane</keyword>
<dbReference type="EMBL" id="JBJKBG010000001">
    <property type="protein sequence ID" value="KAL3753125.1"/>
    <property type="molecule type" value="Genomic_DNA"/>
</dbReference>
<keyword evidence="11" id="KW-1185">Reference proteome</keyword>
<dbReference type="Proteomes" id="UP001634007">
    <property type="component" value="Unassembled WGS sequence"/>
</dbReference>
<comment type="subcellular location">
    <subcellularLocation>
        <location evidence="1">Golgi apparatus membrane</location>
        <topology evidence="1">Single-pass type II membrane protein</topology>
    </subcellularLocation>
</comment>
<dbReference type="PANTHER" id="PTHR11062:SF300">
    <property type="entry name" value="EXOSTOSIN GT47 DOMAIN-CONTAINING PROTEIN"/>
    <property type="match status" value="1"/>
</dbReference>
<evidence type="ECO:0000256" key="7">
    <source>
        <dbReference type="SAM" id="MobiDB-lite"/>
    </source>
</evidence>
<reference evidence="10 11" key="1">
    <citation type="submission" date="2024-11" db="EMBL/GenBank/DDBJ databases">
        <title>Chromosome-level genome assembly of Eucalyptus globulus Labill. provides insights into its genome evolution.</title>
        <authorList>
            <person name="Li X."/>
        </authorList>
    </citation>
    <scope>NUCLEOTIDE SEQUENCE [LARGE SCALE GENOMIC DNA]</scope>
    <source>
        <strain evidence="10">CL2024</strain>
        <tissue evidence="10">Fresh tender leaves</tissue>
    </source>
</reference>
<keyword evidence="5" id="KW-0333">Golgi apparatus</keyword>
<accession>A0ABD3LMW6</accession>
<feature type="compositionally biased region" description="Pro residues" evidence="7">
    <location>
        <begin position="402"/>
        <end position="418"/>
    </location>
</feature>
<keyword evidence="3" id="KW-0328">Glycosyltransferase</keyword>
<feature type="transmembrane region" description="Helical" evidence="8">
    <location>
        <begin position="20"/>
        <end position="41"/>
    </location>
</feature>
<evidence type="ECO:0000259" key="9">
    <source>
        <dbReference type="Pfam" id="PF03016"/>
    </source>
</evidence>
<organism evidence="10 11">
    <name type="scientific">Eucalyptus globulus</name>
    <name type="common">Tasmanian blue gum</name>
    <dbReference type="NCBI Taxonomy" id="34317"/>
    <lineage>
        <taxon>Eukaryota</taxon>
        <taxon>Viridiplantae</taxon>
        <taxon>Streptophyta</taxon>
        <taxon>Embryophyta</taxon>
        <taxon>Tracheophyta</taxon>
        <taxon>Spermatophyta</taxon>
        <taxon>Magnoliopsida</taxon>
        <taxon>eudicotyledons</taxon>
        <taxon>Gunneridae</taxon>
        <taxon>Pentapetalae</taxon>
        <taxon>rosids</taxon>
        <taxon>malvids</taxon>
        <taxon>Myrtales</taxon>
        <taxon>Myrtaceae</taxon>
        <taxon>Myrtoideae</taxon>
        <taxon>Eucalypteae</taxon>
        <taxon>Eucalyptus</taxon>
    </lineage>
</organism>
<evidence type="ECO:0000256" key="1">
    <source>
        <dbReference type="ARBA" id="ARBA00004323"/>
    </source>
</evidence>
<feature type="compositionally biased region" description="Basic residues" evidence="7">
    <location>
        <begin position="341"/>
        <end position="353"/>
    </location>
</feature>
<feature type="compositionally biased region" description="Low complexity" evidence="7">
    <location>
        <begin position="456"/>
        <end position="488"/>
    </location>
</feature>
<dbReference type="AlphaFoldDB" id="A0ABD3LMW6"/>
<feature type="coiled-coil region" evidence="6">
    <location>
        <begin position="120"/>
        <end position="147"/>
    </location>
</feature>
<dbReference type="GO" id="GO:0000139">
    <property type="term" value="C:Golgi membrane"/>
    <property type="evidence" value="ECO:0007669"/>
    <property type="project" value="UniProtKB-SubCell"/>
</dbReference>
<keyword evidence="3" id="KW-0808">Transferase</keyword>
<feature type="compositionally biased region" description="Pro residues" evidence="7">
    <location>
        <begin position="356"/>
        <end position="374"/>
    </location>
</feature>
<comment type="similarity">
    <text evidence="2">Belongs to the glycosyltransferase 47 family.</text>
</comment>
<evidence type="ECO:0000256" key="5">
    <source>
        <dbReference type="ARBA" id="ARBA00023034"/>
    </source>
</evidence>
<evidence type="ECO:0000256" key="3">
    <source>
        <dbReference type="ARBA" id="ARBA00022676"/>
    </source>
</evidence>
<gene>
    <name evidence="10" type="ORF">ACJRO7_000511</name>
</gene>
<sequence>MGTSKASSLASSPSPQSFSSLLVLYVVVPLVLISIDLFALASKATHGKISETEIDFWPEINFSISIPRTSQAICPRAIESPWPSSYSEENQVAFAPASIETLTREPEADRPVAVEEPARAVKKYRRLERLEANLSRARSAIKEATLVRNLMSVHADADYVPQGPIYGNANAFHRETMCMSYLEMEKLFKIYVYQEGEPPMFHDGPCKSIYSTEGRFIHEMERGHNMYRTTDPDEALVYFLPFGVVMLVQYLYEPRSRETHAIGRAMVNYIDAVAANHPFWNRSLGADHFMLFCHDWERKKAANLFSPPFQTHVNPSFPSLSPSASSPPLPSLSLRTDRNRKPPAGRRRWRRRTSPPTTPPPTPRPAARPSPPAGSGPAASASPTWRSPPSTSSSATRTTTTPPLPPTPTPTARAPPTPGRRGRCSGIWGTTATTRGSSRRAGSTGRRTGRRRRTPMRSGSAGSRSSGRLGRRLPGAARSAPRLRMMVS</sequence>
<evidence type="ECO:0000313" key="11">
    <source>
        <dbReference type="Proteomes" id="UP001634007"/>
    </source>
</evidence>
<dbReference type="GO" id="GO:0016757">
    <property type="term" value="F:glycosyltransferase activity"/>
    <property type="evidence" value="ECO:0007669"/>
    <property type="project" value="UniProtKB-KW"/>
</dbReference>
<evidence type="ECO:0000313" key="10">
    <source>
        <dbReference type="EMBL" id="KAL3753125.1"/>
    </source>
</evidence>
<protein>
    <recommendedName>
        <fullName evidence="9">Exostosin GT47 domain-containing protein</fullName>
    </recommendedName>
</protein>
<feature type="transmembrane region" description="Helical" evidence="8">
    <location>
        <begin position="235"/>
        <end position="252"/>
    </location>
</feature>
<feature type="compositionally biased region" description="Low complexity" evidence="7">
    <location>
        <begin position="429"/>
        <end position="446"/>
    </location>
</feature>
<evidence type="ECO:0000256" key="8">
    <source>
        <dbReference type="SAM" id="Phobius"/>
    </source>
</evidence>
<dbReference type="Pfam" id="PF03016">
    <property type="entry name" value="Exostosin_GT47"/>
    <property type="match status" value="1"/>
</dbReference>
<dbReference type="PANTHER" id="PTHR11062">
    <property type="entry name" value="EXOSTOSIN HEPARAN SULFATE GLYCOSYLTRANSFERASE -RELATED"/>
    <property type="match status" value="1"/>
</dbReference>
<dbReference type="InterPro" id="IPR004263">
    <property type="entry name" value="Exostosin"/>
</dbReference>
<keyword evidence="8" id="KW-1133">Transmembrane helix</keyword>
<proteinExistence type="inferred from homology"/>
<feature type="compositionally biased region" description="Low complexity" evidence="7">
    <location>
        <begin position="375"/>
        <end position="401"/>
    </location>
</feature>
<feature type="region of interest" description="Disordered" evidence="7">
    <location>
        <begin position="316"/>
        <end position="488"/>
    </location>
</feature>
<keyword evidence="6" id="KW-0175">Coiled coil</keyword>
<keyword evidence="8" id="KW-0812">Transmembrane</keyword>